<comment type="subcellular location">
    <subcellularLocation>
        <location evidence="1">Membrane</location>
        <topology evidence="1">Multi-pass membrane protein</topology>
    </subcellularLocation>
</comment>
<feature type="transmembrane region" description="Helical" evidence="5">
    <location>
        <begin position="50"/>
        <end position="67"/>
    </location>
</feature>
<feature type="transmembrane region" description="Helical" evidence="5">
    <location>
        <begin position="158"/>
        <end position="182"/>
    </location>
</feature>
<feature type="transmembrane region" description="Helical" evidence="5">
    <location>
        <begin position="123"/>
        <end position="146"/>
    </location>
</feature>
<feature type="transmembrane region" description="Helical" evidence="5">
    <location>
        <begin position="239"/>
        <end position="261"/>
    </location>
</feature>
<dbReference type="PANTHER" id="PTHR31465:SF1">
    <property type="entry name" value="PROTEIN RTA1-RELATED"/>
    <property type="match status" value="1"/>
</dbReference>
<evidence type="ECO:0000256" key="5">
    <source>
        <dbReference type="SAM" id="Phobius"/>
    </source>
</evidence>
<dbReference type="PANTHER" id="PTHR31465">
    <property type="entry name" value="PROTEIN RTA1-RELATED"/>
    <property type="match status" value="1"/>
</dbReference>
<reference evidence="6" key="1">
    <citation type="submission" date="2023-01" db="EMBL/GenBank/DDBJ databases">
        <title>The chitinases involved in constricting ring structure development in the nematode-trapping fungus Drechslerella dactyloides.</title>
        <authorList>
            <person name="Wang R."/>
            <person name="Zhang L."/>
            <person name="Tang P."/>
            <person name="Li S."/>
            <person name="Liang L."/>
        </authorList>
    </citation>
    <scope>NUCLEOTIDE SEQUENCE</scope>
    <source>
        <strain evidence="6">YMF1.00031</strain>
    </source>
</reference>
<evidence type="ECO:0000256" key="1">
    <source>
        <dbReference type="ARBA" id="ARBA00004141"/>
    </source>
</evidence>
<evidence type="ECO:0000256" key="4">
    <source>
        <dbReference type="ARBA" id="ARBA00023136"/>
    </source>
</evidence>
<feature type="transmembrane region" description="Helical" evidence="5">
    <location>
        <begin position="79"/>
        <end position="102"/>
    </location>
</feature>
<evidence type="ECO:0000313" key="6">
    <source>
        <dbReference type="EMBL" id="KAJ6256496.1"/>
    </source>
</evidence>
<organism evidence="6 7">
    <name type="scientific">Drechslerella dactyloides</name>
    <name type="common">Nematode-trapping fungus</name>
    <name type="synonym">Arthrobotrys dactyloides</name>
    <dbReference type="NCBI Taxonomy" id="74499"/>
    <lineage>
        <taxon>Eukaryota</taxon>
        <taxon>Fungi</taxon>
        <taxon>Dikarya</taxon>
        <taxon>Ascomycota</taxon>
        <taxon>Pezizomycotina</taxon>
        <taxon>Orbiliomycetes</taxon>
        <taxon>Orbiliales</taxon>
        <taxon>Orbiliaceae</taxon>
        <taxon>Drechslerella</taxon>
    </lineage>
</organism>
<dbReference type="Proteomes" id="UP001221413">
    <property type="component" value="Unassembled WGS sequence"/>
</dbReference>
<feature type="transmembrane region" description="Helical" evidence="5">
    <location>
        <begin position="202"/>
        <end position="219"/>
    </location>
</feature>
<proteinExistence type="predicted"/>
<dbReference type="AlphaFoldDB" id="A0AAD6NET1"/>
<keyword evidence="2 5" id="KW-0812">Transmembrane</keyword>
<name>A0AAD6NET1_DREDA</name>
<dbReference type="InterPro" id="IPR007568">
    <property type="entry name" value="RTA1"/>
</dbReference>
<dbReference type="GO" id="GO:0016020">
    <property type="term" value="C:membrane"/>
    <property type="evidence" value="ECO:0007669"/>
    <property type="project" value="UniProtKB-SubCell"/>
</dbReference>
<gene>
    <name evidence="6" type="ORF">Dda_8358</name>
</gene>
<evidence type="ECO:0008006" key="8">
    <source>
        <dbReference type="Google" id="ProtNLM"/>
    </source>
</evidence>
<feature type="transmembrane region" description="Helical" evidence="5">
    <location>
        <begin position="23"/>
        <end position="43"/>
    </location>
</feature>
<protein>
    <recommendedName>
        <fullName evidence="8">RTA1-domain-containing protein</fullName>
    </recommendedName>
</protein>
<keyword evidence="7" id="KW-1185">Reference proteome</keyword>
<dbReference type="Pfam" id="PF04479">
    <property type="entry name" value="RTA1"/>
    <property type="match status" value="1"/>
</dbReference>
<evidence type="ECO:0000256" key="3">
    <source>
        <dbReference type="ARBA" id="ARBA00022989"/>
    </source>
</evidence>
<sequence length="281" mass="31934">MPDNSTKLYDGHDYQLYPYKPSLAAAVTFTALFAVLAVLHAYYLFKYKGWYFIPFLLGVIFEAIGYGGRLAGHYHPYSISWYVLQAIFIWIAPTMIAVCIFMTLSRIAIALESEDLLIIRPKWLTIIILCGYFISLFAQIWGARYIIRDDPTEVKAGIIVFVGGLSIQILLSSALIVVALMFHRCLRKYPAGANDLARGRKYLYVFYAASSFILVRSIFRVVLSVTPYGIPSLSTEAHLYIFDATLMALTIIVYLVVKPYGELFDEWKRRKDLGDPELSKT</sequence>
<keyword evidence="3 5" id="KW-1133">Transmembrane helix</keyword>
<evidence type="ECO:0000256" key="2">
    <source>
        <dbReference type="ARBA" id="ARBA00022692"/>
    </source>
</evidence>
<accession>A0AAD6NET1</accession>
<evidence type="ECO:0000313" key="7">
    <source>
        <dbReference type="Proteomes" id="UP001221413"/>
    </source>
</evidence>
<dbReference type="EMBL" id="JAQGDS010000012">
    <property type="protein sequence ID" value="KAJ6256496.1"/>
    <property type="molecule type" value="Genomic_DNA"/>
</dbReference>
<comment type="caution">
    <text evidence="6">The sequence shown here is derived from an EMBL/GenBank/DDBJ whole genome shotgun (WGS) entry which is preliminary data.</text>
</comment>
<keyword evidence="4 5" id="KW-0472">Membrane</keyword>